<dbReference type="AlphaFoldDB" id="D0GPP5"/>
<gene>
    <name evidence="1" type="ORF">HMPREF0554_2280</name>
</gene>
<dbReference type="EMBL" id="ADAD01000199">
    <property type="protein sequence ID" value="EEY33942.1"/>
    <property type="molecule type" value="Genomic_DNA"/>
</dbReference>
<comment type="caution">
    <text evidence="1">The sequence shown here is derived from an EMBL/GenBank/DDBJ whole genome shotgun (WGS) entry which is preliminary data.</text>
</comment>
<evidence type="ECO:0000313" key="2">
    <source>
        <dbReference type="Proteomes" id="UP000004226"/>
    </source>
</evidence>
<reference evidence="1 2" key="1">
    <citation type="submission" date="2009-10" db="EMBL/GenBank/DDBJ databases">
        <authorList>
            <person name="Harkins D.M."/>
            <person name="Madupu R."/>
            <person name="Durkin A.S."/>
            <person name="Torralba M."/>
            <person name="Methe B."/>
            <person name="Sutton G.G."/>
            <person name="Strausberg R.L."/>
            <person name="Nelson K.E."/>
        </authorList>
    </citation>
    <scope>NUCLEOTIDE SEQUENCE [LARGE SCALE GENOMIC DNA]</scope>
    <source>
        <strain evidence="1 2">F0264</strain>
    </source>
</reference>
<proteinExistence type="predicted"/>
<accession>D0GPP5</accession>
<sequence>MLEMGNVFGKIDSGLFNIPKFLNLKNTKYCDIFKKRNNI</sequence>
<keyword evidence="2" id="KW-1185">Reference proteome</keyword>
<organism evidence="1 2">
    <name type="scientific">Pseudoleptotrichia goodfellowii F0264</name>
    <dbReference type="NCBI Taxonomy" id="596323"/>
    <lineage>
        <taxon>Bacteria</taxon>
        <taxon>Fusobacteriati</taxon>
        <taxon>Fusobacteriota</taxon>
        <taxon>Fusobacteriia</taxon>
        <taxon>Fusobacteriales</taxon>
        <taxon>Leptotrichiaceae</taxon>
        <taxon>Pseudoleptotrichia</taxon>
    </lineage>
</organism>
<name>D0GPP5_9FUSO</name>
<protein>
    <submittedName>
        <fullName evidence="1">Uncharacterized protein</fullName>
    </submittedName>
</protein>
<evidence type="ECO:0000313" key="1">
    <source>
        <dbReference type="EMBL" id="EEY33942.1"/>
    </source>
</evidence>
<dbReference type="Proteomes" id="UP000004226">
    <property type="component" value="Unassembled WGS sequence"/>
</dbReference>